<proteinExistence type="predicted"/>
<protein>
    <submittedName>
        <fullName evidence="2">Uncharacterized protein</fullName>
    </submittedName>
</protein>
<dbReference type="Proteomes" id="UP001138540">
    <property type="component" value="Unassembled WGS sequence"/>
</dbReference>
<dbReference type="NCBIfam" id="NF047386">
    <property type="entry name" value="T4SS_SepA_fam"/>
    <property type="match status" value="1"/>
</dbReference>
<dbReference type="RefSeq" id="WP_184153634.1">
    <property type="nucleotide sequence ID" value="NZ_JACHKA010000001.1"/>
</dbReference>
<name>A0ABR6NG88_9SPHN</name>
<evidence type="ECO:0000313" key="2">
    <source>
        <dbReference type="EMBL" id="MBB5986294.1"/>
    </source>
</evidence>
<dbReference type="EMBL" id="JACHKA010000001">
    <property type="protein sequence ID" value="MBB5986294.1"/>
    <property type="molecule type" value="Genomic_DNA"/>
</dbReference>
<accession>A0ABR6NG88</accession>
<evidence type="ECO:0000313" key="3">
    <source>
        <dbReference type="Proteomes" id="UP001138540"/>
    </source>
</evidence>
<reference evidence="2 3" key="1">
    <citation type="submission" date="2020-08" db="EMBL/GenBank/DDBJ databases">
        <title>Exploring microbial biodiversity for novel pathways involved in the catabolism of aromatic compounds derived from lignin.</title>
        <authorList>
            <person name="Elkins J."/>
        </authorList>
    </citation>
    <scope>NUCLEOTIDE SEQUENCE [LARGE SCALE GENOMIC DNA]</scope>
    <source>
        <strain evidence="2 3">B1D3A</strain>
    </source>
</reference>
<keyword evidence="3" id="KW-1185">Reference proteome</keyword>
<evidence type="ECO:0000256" key="1">
    <source>
        <dbReference type="SAM" id="MobiDB-lite"/>
    </source>
</evidence>
<organism evidence="2 3">
    <name type="scientific">Sphingobium lignivorans</name>
    <dbReference type="NCBI Taxonomy" id="2735886"/>
    <lineage>
        <taxon>Bacteria</taxon>
        <taxon>Pseudomonadati</taxon>
        <taxon>Pseudomonadota</taxon>
        <taxon>Alphaproteobacteria</taxon>
        <taxon>Sphingomonadales</taxon>
        <taxon>Sphingomonadaceae</taxon>
        <taxon>Sphingobium</taxon>
    </lineage>
</organism>
<feature type="region of interest" description="Disordered" evidence="1">
    <location>
        <begin position="37"/>
        <end position="57"/>
    </location>
</feature>
<sequence length="183" mass="19714">MVYTVELPDELFVRLQRHAVPLVDTPITVIERALRALEEGDEEPEGGGGKGSRTFNPAAPPDLSFTTLKSARIAGKVLPKSDTYWNSVMIAVILEAAARGNSTQDILDLITVNSQAGQREEGGFRFLKAAGLSIQGQAANSAWRQAYVLASSLGIEVDVSFTWQNNEKAAMPNVSGSFYLEGS</sequence>
<gene>
    <name evidence="2" type="ORF">HNP60_002268</name>
</gene>
<comment type="caution">
    <text evidence="2">The sequence shown here is derived from an EMBL/GenBank/DDBJ whole genome shotgun (WGS) entry which is preliminary data.</text>
</comment>